<dbReference type="AlphaFoldDB" id="W2ILL0"/>
<protein>
    <submittedName>
        <fullName evidence="1">Uncharacterized protein</fullName>
    </submittedName>
</protein>
<dbReference type="Proteomes" id="UP000053864">
    <property type="component" value="Unassembled WGS sequence"/>
</dbReference>
<organism evidence="1">
    <name type="scientific">Phytophthora nicotianae</name>
    <name type="common">Potato buckeye rot agent</name>
    <name type="synonym">Phytophthora parasitica</name>
    <dbReference type="NCBI Taxonomy" id="4792"/>
    <lineage>
        <taxon>Eukaryota</taxon>
        <taxon>Sar</taxon>
        <taxon>Stramenopiles</taxon>
        <taxon>Oomycota</taxon>
        <taxon>Peronosporomycetes</taxon>
        <taxon>Peronosporales</taxon>
        <taxon>Peronosporaceae</taxon>
        <taxon>Phytophthora</taxon>
    </lineage>
</organism>
<evidence type="ECO:0000313" key="1">
    <source>
        <dbReference type="EMBL" id="ETL34263.1"/>
    </source>
</evidence>
<dbReference type="EMBL" id="KI674374">
    <property type="protein sequence ID" value="ETL34263.1"/>
    <property type="molecule type" value="Genomic_DNA"/>
</dbReference>
<name>W2ILL0_PHYNI</name>
<gene>
    <name evidence="1" type="ORF">L916_13476</name>
</gene>
<reference evidence="1" key="1">
    <citation type="submission" date="2013-11" db="EMBL/GenBank/DDBJ databases">
        <title>The Genome Sequence of Phytophthora parasitica CJ05E6.</title>
        <authorList>
            <consortium name="The Broad Institute Genomics Platform"/>
            <person name="Russ C."/>
            <person name="Tyler B."/>
            <person name="Panabieres F."/>
            <person name="Shan W."/>
            <person name="Tripathy S."/>
            <person name="Grunwald N."/>
            <person name="Machado M."/>
            <person name="Johnson C.S."/>
            <person name="Arredondo F."/>
            <person name="Hong C."/>
            <person name="Coffey M."/>
            <person name="Young S.K."/>
            <person name="Zeng Q."/>
            <person name="Gargeya S."/>
            <person name="Fitzgerald M."/>
            <person name="Abouelleil A."/>
            <person name="Alvarado L."/>
            <person name="Chapman S.B."/>
            <person name="Gainer-Dewar J."/>
            <person name="Goldberg J."/>
            <person name="Griggs A."/>
            <person name="Gujja S."/>
            <person name="Hansen M."/>
            <person name="Howarth C."/>
            <person name="Imamovic A."/>
            <person name="Ireland A."/>
            <person name="Larimer J."/>
            <person name="McCowan C."/>
            <person name="Murphy C."/>
            <person name="Pearson M."/>
            <person name="Poon T.W."/>
            <person name="Priest M."/>
            <person name="Roberts A."/>
            <person name="Saif S."/>
            <person name="Shea T."/>
            <person name="Sykes S."/>
            <person name="Wortman J."/>
            <person name="Nusbaum C."/>
            <person name="Birren B."/>
        </authorList>
    </citation>
    <scope>NUCLEOTIDE SEQUENCE [LARGE SCALE GENOMIC DNA]</scope>
    <source>
        <strain evidence="1">CJ05E6</strain>
    </source>
</reference>
<accession>W2ILL0</accession>
<proteinExistence type="predicted"/>
<sequence>MVPTKGLDVVLNDRKNTTRIECSRAIAIIYTIMGGRKPPSFRLQKMNHQRFVKA</sequence>